<dbReference type="NCBIfam" id="TIGR02937">
    <property type="entry name" value="sigma70-ECF"/>
    <property type="match status" value="1"/>
</dbReference>
<dbReference type="RefSeq" id="WP_109745012.1">
    <property type="nucleotide sequence ID" value="NZ_QGGO01000035.1"/>
</dbReference>
<evidence type="ECO:0000256" key="3">
    <source>
        <dbReference type="ARBA" id="ARBA00023082"/>
    </source>
</evidence>
<evidence type="ECO:0000259" key="7">
    <source>
        <dbReference type="Pfam" id="PF08281"/>
    </source>
</evidence>
<sequence length="194" mass="23038">MLFFKKKHKPQTEIDLLKEYRQTGDLSVLGKLYEPEMEMVFTIAMKYFKDEDDAKDTVMQIFEELIPKLRQHEVENFKAWLGMVTRNFCLMALRKKNLIVTNDEIFTDEDSSENHFMEFSTTEHLNDGFDVEQNLTKLEDCLKTLNSEQKQSVELFFMQEKTYQEVAQLTGFEINKVKSYLQNGKRNLKICMDK</sequence>
<dbReference type="PANTHER" id="PTHR43133">
    <property type="entry name" value="RNA POLYMERASE ECF-TYPE SIGMA FACTO"/>
    <property type="match status" value="1"/>
</dbReference>
<keyword evidence="5" id="KW-0804">Transcription</keyword>
<dbReference type="InterPro" id="IPR039425">
    <property type="entry name" value="RNA_pol_sigma-70-like"/>
</dbReference>
<dbReference type="PANTHER" id="PTHR43133:SF8">
    <property type="entry name" value="RNA POLYMERASE SIGMA FACTOR HI_1459-RELATED"/>
    <property type="match status" value="1"/>
</dbReference>
<evidence type="ECO:0000259" key="6">
    <source>
        <dbReference type="Pfam" id="PF04542"/>
    </source>
</evidence>
<dbReference type="InterPro" id="IPR014284">
    <property type="entry name" value="RNA_pol_sigma-70_dom"/>
</dbReference>
<reference evidence="8 9" key="1">
    <citation type="submission" date="2018-05" db="EMBL/GenBank/DDBJ databases">
        <title>Genomic Encyclopedia of Archaeal and Bacterial Type Strains, Phase II (KMG-II): from individual species to whole genera.</title>
        <authorList>
            <person name="Goeker M."/>
        </authorList>
    </citation>
    <scope>NUCLEOTIDE SEQUENCE [LARGE SCALE GENOMIC DNA]</scope>
    <source>
        <strain evidence="8 9">DSM 22214</strain>
    </source>
</reference>
<dbReference type="Proteomes" id="UP000245489">
    <property type="component" value="Unassembled WGS sequence"/>
</dbReference>
<evidence type="ECO:0000256" key="4">
    <source>
        <dbReference type="ARBA" id="ARBA00023125"/>
    </source>
</evidence>
<dbReference type="InterPro" id="IPR007627">
    <property type="entry name" value="RNA_pol_sigma70_r2"/>
</dbReference>
<feature type="domain" description="RNA polymerase sigma-70 region 2" evidence="6">
    <location>
        <begin position="32"/>
        <end position="97"/>
    </location>
</feature>
<protein>
    <submittedName>
        <fullName evidence="8">RNA polymerase sigma-70 factor (ECF subfamily)</fullName>
    </submittedName>
</protein>
<evidence type="ECO:0000256" key="2">
    <source>
        <dbReference type="ARBA" id="ARBA00023015"/>
    </source>
</evidence>
<dbReference type="InterPro" id="IPR036388">
    <property type="entry name" value="WH-like_DNA-bd_sf"/>
</dbReference>
<accession>A0A316DGK7</accession>
<dbReference type="EMBL" id="QGGO01000035">
    <property type="protein sequence ID" value="PWK17437.1"/>
    <property type="molecule type" value="Genomic_DNA"/>
</dbReference>
<dbReference type="Pfam" id="PF04542">
    <property type="entry name" value="Sigma70_r2"/>
    <property type="match status" value="1"/>
</dbReference>
<dbReference type="Gene3D" id="1.10.10.10">
    <property type="entry name" value="Winged helix-like DNA-binding domain superfamily/Winged helix DNA-binding domain"/>
    <property type="match status" value="1"/>
</dbReference>
<dbReference type="InterPro" id="IPR013249">
    <property type="entry name" value="RNA_pol_sigma70_r4_t2"/>
</dbReference>
<dbReference type="InterPro" id="IPR013324">
    <property type="entry name" value="RNA_pol_sigma_r3/r4-like"/>
</dbReference>
<keyword evidence="3" id="KW-0731">Sigma factor</keyword>
<dbReference type="InterPro" id="IPR013325">
    <property type="entry name" value="RNA_pol_sigma_r2"/>
</dbReference>
<dbReference type="SUPFAM" id="SSF88946">
    <property type="entry name" value="Sigma2 domain of RNA polymerase sigma factors"/>
    <property type="match status" value="1"/>
</dbReference>
<dbReference type="AlphaFoldDB" id="A0A316DGK7"/>
<dbReference type="Pfam" id="PF08281">
    <property type="entry name" value="Sigma70_r4_2"/>
    <property type="match status" value="1"/>
</dbReference>
<dbReference type="OrthoDB" id="1116873at2"/>
<comment type="similarity">
    <text evidence="1">Belongs to the sigma-70 factor family. ECF subfamily.</text>
</comment>
<dbReference type="GO" id="GO:0006352">
    <property type="term" value="P:DNA-templated transcription initiation"/>
    <property type="evidence" value="ECO:0007669"/>
    <property type="project" value="InterPro"/>
</dbReference>
<keyword evidence="2" id="KW-0805">Transcription regulation</keyword>
<evidence type="ECO:0000313" key="9">
    <source>
        <dbReference type="Proteomes" id="UP000245489"/>
    </source>
</evidence>
<evidence type="ECO:0000256" key="5">
    <source>
        <dbReference type="ARBA" id="ARBA00023163"/>
    </source>
</evidence>
<evidence type="ECO:0000313" key="8">
    <source>
        <dbReference type="EMBL" id="PWK17437.1"/>
    </source>
</evidence>
<comment type="caution">
    <text evidence="8">The sequence shown here is derived from an EMBL/GenBank/DDBJ whole genome shotgun (WGS) entry which is preliminary data.</text>
</comment>
<proteinExistence type="inferred from homology"/>
<keyword evidence="9" id="KW-1185">Reference proteome</keyword>
<organism evidence="8 9">
    <name type="scientific">Arcicella aurantiaca</name>
    <dbReference type="NCBI Taxonomy" id="591202"/>
    <lineage>
        <taxon>Bacteria</taxon>
        <taxon>Pseudomonadati</taxon>
        <taxon>Bacteroidota</taxon>
        <taxon>Cytophagia</taxon>
        <taxon>Cytophagales</taxon>
        <taxon>Flectobacillaceae</taxon>
        <taxon>Arcicella</taxon>
    </lineage>
</organism>
<gene>
    <name evidence="8" type="ORF">LV89_04352</name>
</gene>
<dbReference type="Gene3D" id="1.10.1740.10">
    <property type="match status" value="1"/>
</dbReference>
<feature type="domain" description="RNA polymerase sigma factor 70 region 4 type 2" evidence="7">
    <location>
        <begin position="137"/>
        <end position="188"/>
    </location>
</feature>
<keyword evidence="4" id="KW-0238">DNA-binding</keyword>
<dbReference type="GO" id="GO:0016987">
    <property type="term" value="F:sigma factor activity"/>
    <property type="evidence" value="ECO:0007669"/>
    <property type="project" value="UniProtKB-KW"/>
</dbReference>
<name>A0A316DGK7_9BACT</name>
<dbReference type="SUPFAM" id="SSF88659">
    <property type="entry name" value="Sigma3 and sigma4 domains of RNA polymerase sigma factors"/>
    <property type="match status" value="1"/>
</dbReference>
<dbReference type="GO" id="GO:0003677">
    <property type="term" value="F:DNA binding"/>
    <property type="evidence" value="ECO:0007669"/>
    <property type="project" value="UniProtKB-KW"/>
</dbReference>
<evidence type="ECO:0000256" key="1">
    <source>
        <dbReference type="ARBA" id="ARBA00010641"/>
    </source>
</evidence>
<dbReference type="CDD" id="cd06171">
    <property type="entry name" value="Sigma70_r4"/>
    <property type="match status" value="1"/>
</dbReference>